<keyword evidence="2" id="KW-1133">Transmembrane helix</keyword>
<evidence type="ECO:0000313" key="6">
    <source>
        <dbReference type="Proteomes" id="UP001163878"/>
    </source>
</evidence>
<dbReference type="InterPro" id="IPR000182">
    <property type="entry name" value="GNAT_dom"/>
</dbReference>
<feature type="domain" description="ACT" evidence="4">
    <location>
        <begin position="102"/>
        <end position="176"/>
    </location>
</feature>
<dbReference type="Gene3D" id="3.40.630.30">
    <property type="match status" value="1"/>
</dbReference>
<keyword evidence="2" id="KW-0472">Membrane</keyword>
<feature type="region of interest" description="Disordered" evidence="1">
    <location>
        <begin position="449"/>
        <end position="468"/>
    </location>
</feature>
<evidence type="ECO:0000259" key="4">
    <source>
        <dbReference type="PROSITE" id="PS51671"/>
    </source>
</evidence>
<feature type="transmembrane region" description="Helical" evidence="2">
    <location>
        <begin position="47"/>
        <end position="67"/>
    </location>
</feature>
<keyword evidence="6" id="KW-1185">Reference proteome</keyword>
<dbReference type="SUPFAM" id="SSF55021">
    <property type="entry name" value="ACT-like"/>
    <property type="match status" value="1"/>
</dbReference>
<sequence length="468" mass="49980">MTDVTSAKSARHPHHWRRDLVELAAMFTAVAVADTIAKLIGHTPDGPFLLVASAVALAATAAFHTWWARRHGNAPPLGTAAGSPAAAHGREHDEPRETALWRMRTTVQDTPGSLAALCGALAGLGVDILTLQTHPLADGTVDEFLLRAPASLQARELTREVAAAGGSGTWTERADAHDLVDTPTRVLGLATRTALDAAELPLALRQLLGRCTIRSRPAVSPTGRPAGEMPPVEGVLEETVMRLRDPNGGAITVERAHLPFTPTEFARARALVELDARLGPRVPRSQDVLTLPEGNEITVRRADQGDTAAALAMHERCSDRTLSLRYHGPVQDADRYLNHLLSPRFGRTLAVETASGRLVALGHLLWDGDETEVALLVEDAWQRRGIGSMLLERLTGMAAEAGCESVYAVTQASNTGMVAAMRGLGLPLDYQIEEGTLVVTARLDAAAVPPGPLHERAEQAGRSGRTER</sequence>
<feature type="domain" description="N-acetyltransferase" evidence="3">
    <location>
        <begin position="297"/>
        <end position="446"/>
    </location>
</feature>
<feature type="region of interest" description="Disordered" evidence="1">
    <location>
        <begin position="75"/>
        <end position="94"/>
    </location>
</feature>
<dbReference type="SUPFAM" id="SSF55729">
    <property type="entry name" value="Acyl-CoA N-acyltransferases (Nat)"/>
    <property type="match status" value="1"/>
</dbReference>
<dbReference type="EMBL" id="CP107567">
    <property type="protein sequence ID" value="UYQ60875.1"/>
    <property type="molecule type" value="Genomic_DNA"/>
</dbReference>
<name>A0ABY6I1N1_STRPE</name>
<dbReference type="InterPro" id="IPR045865">
    <property type="entry name" value="ACT-like_dom_sf"/>
</dbReference>
<dbReference type="PROSITE" id="PS51186">
    <property type="entry name" value="GNAT"/>
    <property type="match status" value="1"/>
</dbReference>
<evidence type="ECO:0000259" key="3">
    <source>
        <dbReference type="PROSITE" id="PS51186"/>
    </source>
</evidence>
<dbReference type="InterPro" id="IPR002912">
    <property type="entry name" value="ACT_dom"/>
</dbReference>
<evidence type="ECO:0000256" key="2">
    <source>
        <dbReference type="SAM" id="Phobius"/>
    </source>
</evidence>
<reference evidence="5" key="1">
    <citation type="submission" date="2022-10" db="EMBL/GenBank/DDBJ databases">
        <title>Cytochrome P450 Catalyzes Benzene Ring Formation in the Biosynthesis of Trialkyl-Substituted Aromatic Polyketides.</title>
        <authorList>
            <person name="Zhao E."/>
            <person name="Ge H."/>
        </authorList>
    </citation>
    <scope>NUCLEOTIDE SEQUENCE</scope>
    <source>
        <strain evidence="5">NA0869</strain>
    </source>
</reference>
<dbReference type="Pfam" id="PF00583">
    <property type="entry name" value="Acetyltransf_1"/>
    <property type="match status" value="1"/>
</dbReference>
<dbReference type="Gene3D" id="3.30.70.260">
    <property type="match status" value="1"/>
</dbReference>
<dbReference type="RefSeq" id="WP_264242081.1">
    <property type="nucleotide sequence ID" value="NZ_CP107567.1"/>
</dbReference>
<organism evidence="5 6">
    <name type="scientific">Streptomyces peucetius</name>
    <dbReference type="NCBI Taxonomy" id="1950"/>
    <lineage>
        <taxon>Bacteria</taxon>
        <taxon>Bacillati</taxon>
        <taxon>Actinomycetota</taxon>
        <taxon>Actinomycetes</taxon>
        <taxon>Kitasatosporales</taxon>
        <taxon>Streptomycetaceae</taxon>
        <taxon>Streptomyces</taxon>
    </lineage>
</organism>
<feature type="compositionally biased region" description="Basic and acidic residues" evidence="1">
    <location>
        <begin position="453"/>
        <end position="468"/>
    </location>
</feature>
<evidence type="ECO:0000313" key="5">
    <source>
        <dbReference type="EMBL" id="UYQ60875.1"/>
    </source>
</evidence>
<dbReference type="CDD" id="cd04301">
    <property type="entry name" value="NAT_SF"/>
    <property type="match status" value="1"/>
</dbReference>
<dbReference type="Proteomes" id="UP001163878">
    <property type="component" value="Chromosome"/>
</dbReference>
<evidence type="ECO:0000256" key="1">
    <source>
        <dbReference type="SAM" id="MobiDB-lite"/>
    </source>
</evidence>
<proteinExistence type="predicted"/>
<accession>A0ABY6I1N1</accession>
<protein>
    <submittedName>
        <fullName evidence="5">GNAT family N-acetyltransferase</fullName>
    </submittedName>
</protein>
<dbReference type="CDD" id="cd02116">
    <property type="entry name" value="ACT"/>
    <property type="match status" value="1"/>
</dbReference>
<dbReference type="PROSITE" id="PS51671">
    <property type="entry name" value="ACT"/>
    <property type="match status" value="1"/>
</dbReference>
<gene>
    <name evidence="5" type="ORF">OGH68_04925</name>
</gene>
<dbReference type="InterPro" id="IPR016181">
    <property type="entry name" value="Acyl_CoA_acyltransferase"/>
</dbReference>
<keyword evidence="2" id="KW-0812">Transmembrane</keyword>